<sequence length="231" mass="26921">MESTSSLDRHSEVDYFHSRTHSSVNTDKLLVQPVNSSGIWRWDTGEDNSWQNFIRRKYEHEGRLFYPRCSSQATETNLTMPESYLNSPWLYLPIYKNQIAKIRFSFHWIMDPKVIVSPHGMDINFGEIQLRLTSEANNLVPTGQLILFEIFADVTRYYNSNSHSEQDRYRFCKSDTETWIKNGPLLTKRLSIAHLAERQSIGICCINPKLRNEAFPPVIGLRTKFCSLIPN</sequence>
<keyword evidence="2" id="KW-1185">Reference proteome</keyword>
<reference evidence="1 2" key="1">
    <citation type="submission" date="2024-11" db="EMBL/GenBank/DDBJ databases">
        <title>Adaptive evolution of stress response genes in parasites aligns with host niche diversity.</title>
        <authorList>
            <person name="Hahn C."/>
            <person name="Resl P."/>
        </authorList>
    </citation>
    <scope>NUCLEOTIDE SEQUENCE [LARGE SCALE GENOMIC DNA]</scope>
    <source>
        <strain evidence="1">EGGRZ-B1_66</strain>
        <tissue evidence="1">Body</tissue>
    </source>
</reference>
<proteinExistence type="predicted"/>
<evidence type="ECO:0000313" key="2">
    <source>
        <dbReference type="Proteomes" id="UP001626550"/>
    </source>
</evidence>
<name>A0ABD2Q3C7_9PLAT</name>
<protein>
    <submittedName>
        <fullName evidence="1">Uncharacterized protein</fullName>
    </submittedName>
</protein>
<dbReference type="Proteomes" id="UP001626550">
    <property type="component" value="Unassembled WGS sequence"/>
</dbReference>
<dbReference type="EMBL" id="JBJKFK010001093">
    <property type="protein sequence ID" value="KAL3314114.1"/>
    <property type="molecule type" value="Genomic_DNA"/>
</dbReference>
<gene>
    <name evidence="1" type="ORF">Ciccas_007275</name>
</gene>
<accession>A0ABD2Q3C7</accession>
<dbReference type="AlphaFoldDB" id="A0ABD2Q3C7"/>
<organism evidence="1 2">
    <name type="scientific">Cichlidogyrus casuarinus</name>
    <dbReference type="NCBI Taxonomy" id="1844966"/>
    <lineage>
        <taxon>Eukaryota</taxon>
        <taxon>Metazoa</taxon>
        <taxon>Spiralia</taxon>
        <taxon>Lophotrochozoa</taxon>
        <taxon>Platyhelminthes</taxon>
        <taxon>Monogenea</taxon>
        <taxon>Monopisthocotylea</taxon>
        <taxon>Dactylogyridea</taxon>
        <taxon>Ancyrocephalidae</taxon>
        <taxon>Cichlidogyrus</taxon>
    </lineage>
</organism>
<comment type="caution">
    <text evidence="1">The sequence shown here is derived from an EMBL/GenBank/DDBJ whole genome shotgun (WGS) entry which is preliminary data.</text>
</comment>
<evidence type="ECO:0000313" key="1">
    <source>
        <dbReference type="EMBL" id="KAL3314114.1"/>
    </source>
</evidence>